<proteinExistence type="predicted"/>
<evidence type="ECO:0000313" key="1">
    <source>
        <dbReference type="EMBL" id="MEN7537870.1"/>
    </source>
</evidence>
<comment type="caution">
    <text evidence="1">The sequence shown here is derived from an EMBL/GenBank/DDBJ whole genome shotgun (WGS) entry which is preliminary data.</text>
</comment>
<dbReference type="RefSeq" id="WP_346785312.1">
    <property type="nucleotide sequence ID" value="NZ_JBDLBR010000003.1"/>
</dbReference>
<reference evidence="1 2" key="1">
    <citation type="submission" date="2024-05" db="EMBL/GenBank/DDBJ databases">
        <authorList>
            <person name="Park S."/>
        </authorList>
    </citation>
    <scope>NUCLEOTIDE SEQUENCE [LARGE SCALE GENOMIC DNA]</scope>
    <source>
        <strain evidence="1 2">DGU5</strain>
    </source>
</reference>
<keyword evidence="2" id="KW-1185">Reference proteome</keyword>
<name>A0ABV0CYE8_9SPHN</name>
<evidence type="ECO:0000313" key="2">
    <source>
        <dbReference type="Proteomes" id="UP001484535"/>
    </source>
</evidence>
<sequence>MSSLPARIIRRLREHLFPRRIAGILSTPPVAAREDGLVLFSMIGTRVLLPYLVAAKSLHARLHAGRFVILDDGTLTGRDKEVLAHHCDNPEIIPIASVATGPCPRGGTWERLLAILDLRRDNYVIQFDSDTVTTGAVPEVVQSIAANRSFTIRGDADAQILPVAEIARRHRGHPTEHVQAALEARMDELVVPSLSDPYYVRGCSGFTGFAKEAAGPALAVEFSQGAEALLGRAKWSEWGSEQVTSNFVVANAESALLLPYDRYMNFWDEGISDDVRFIHFIGTYRFHRGAYVAACREVIASLRD</sequence>
<dbReference type="EMBL" id="JBDLBR010000003">
    <property type="protein sequence ID" value="MEN7537870.1"/>
    <property type="molecule type" value="Genomic_DNA"/>
</dbReference>
<protein>
    <recommendedName>
        <fullName evidence="3">Glycosyltransferase family 2 protein</fullName>
    </recommendedName>
</protein>
<evidence type="ECO:0008006" key="3">
    <source>
        <dbReference type="Google" id="ProtNLM"/>
    </source>
</evidence>
<organism evidence="1 2">
    <name type="scientific">Aurantiacibacter flavus</name>
    <dbReference type="NCBI Taxonomy" id="3145232"/>
    <lineage>
        <taxon>Bacteria</taxon>
        <taxon>Pseudomonadati</taxon>
        <taxon>Pseudomonadota</taxon>
        <taxon>Alphaproteobacteria</taxon>
        <taxon>Sphingomonadales</taxon>
        <taxon>Erythrobacteraceae</taxon>
        <taxon>Aurantiacibacter</taxon>
    </lineage>
</organism>
<dbReference type="Proteomes" id="UP001484535">
    <property type="component" value="Unassembled WGS sequence"/>
</dbReference>
<accession>A0ABV0CYE8</accession>
<gene>
    <name evidence="1" type="ORF">ABDJ38_11865</name>
</gene>